<accession>C0EL89</accession>
<evidence type="ECO:0000313" key="7">
    <source>
        <dbReference type="EMBL" id="EEG34158.1"/>
    </source>
</evidence>
<sequence length="389" mass="43148">MPLYFQPDTQGMIMTKHLPLIVLTALALAGCGGSDKTSADKAAQTDNQKVLSIYNWSEYVDPETVAAFEKKHGIAVTYDVYDSDETLESKVLTGKSGYDIVAPSNAFVGRQIKAGAYQKIDKSLIPNYKNLNPRLMKLMEGVDPGHEYAVPFYWGTNTFAINVERVKKALGTDQLPDNQWDLVFNPEYTSKLKQCGISYLDSAAEIYPMVLNYMGKNPNSSETADIKAATEVLKKNRPYIKRFTSSGFIDDLARGDTCVTIGFGGDLNIAKRRAEEAGGKEKIRVMMPKEGVGIWVDSFVIPKDAKHVANAHAYINDFLDPEVAAKNGNFVTYAPSSKSAQELMDEEFRNDNTIFPTDEDLKNSFIMVPIQPAALKFMVRQWQSVKAGT</sequence>
<comment type="similarity">
    <text evidence="5">Belongs to the bacterial solute-binding protein PotD/PotF family.</text>
</comment>
<dbReference type="GO" id="GO:0019808">
    <property type="term" value="F:polyamine binding"/>
    <property type="evidence" value="ECO:0007669"/>
    <property type="project" value="InterPro"/>
</dbReference>
<dbReference type="Proteomes" id="UP000004457">
    <property type="component" value="Unassembled WGS sequence"/>
</dbReference>
<dbReference type="GO" id="GO:0015846">
    <property type="term" value="P:polyamine transport"/>
    <property type="evidence" value="ECO:0007669"/>
    <property type="project" value="InterPro"/>
</dbReference>
<comment type="caution">
    <text evidence="7">The sequence shown here is derived from an EMBL/GenBank/DDBJ whole genome shotgun (WGS) entry which is preliminary data.</text>
</comment>
<evidence type="ECO:0000313" key="8">
    <source>
        <dbReference type="Proteomes" id="UP000004457"/>
    </source>
</evidence>
<evidence type="ECO:0000256" key="5">
    <source>
        <dbReference type="PIRNR" id="PIRNR019574"/>
    </source>
</evidence>
<dbReference type="PANTHER" id="PTHR30222:SF12">
    <property type="entry name" value="NORSPERMIDINE SENSOR"/>
    <property type="match status" value="1"/>
</dbReference>
<organism evidence="7 8">
    <name type="scientific">Neisseria flavescens NRL30031/H210</name>
    <dbReference type="NCBI Taxonomy" id="546264"/>
    <lineage>
        <taxon>Bacteria</taxon>
        <taxon>Pseudomonadati</taxon>
        <taxon>Pseudomonadota</taxon>
        <taxon>Betaproteobacteria</taxon>
        <taxon>Neisseriales</taxon>
        <taxon>Neisseriaceae</taxon>
        <taxon>Neisseria</taxon>
    </lineage>
</organism>
<comment type="subcellular location">
    <subcellularLocation>
        <location evidence="1 5">Periplasm</location>
    </subcellularLocation>
</comment>
<evidence type="ECO:0000256" key="2">
    <source>
        <dbReference type="ARBA" id="ARBA00022448"/>
    </source>
</evidence>
<evidence type="ECO:0000256" key="4">
    <source>
        <dbReference type="ARBA" id="ARBA00022764"/>
    </source>
</evidence>
<comment type="function">
    <text evidence="5">Required for the activity of the bacterial periplasmic transport system of putrescine.</text>
</comment>
<protein>
    <recommendedName>
        <fullName evidence="5">Putrescine-binding periplasmic protein</fullName>
    </recommendedName>
</protein>
<dbReference type="AlphaFoldDB" id="C0EL89"/>
<evidence type="ECO:0000256" key="3">
    <source>
        <dbReference type="ARBA" id="ARBA00022729"/>
    </source>
</evidence>
<dbReference type="PRINTS" id="PR00909">
    <property type="entry name" value="SPERMDNBNDNG"/>
</dbReference>
<dbReference type="PANTHER" id="PTHR30222">
    <property type="entry name" value="SPERMIDINE/PUTRESCINE-BINDING PERIPLASMIC PROTEIN"/>
    <property type="match status" value="1"/>
</dbReference>
<dbReference type="EMBL" id="ACEN01000017">
    <property type="protein sequence ID" value="EEG34158.1"/>
    <property type="molecule type" value="Genomic_DNA"/>
</dbReference>
<evidence type="ECO:0000256" key="6">
    <source>
        <dbReference type="PIRSR" id="PIRSR019574-1"/>
    </source>
</evidence>
<dbReference type="PIRSF" id="PIRSF019574">
    <property type="entry name" value="Periplasmic_polyamine_BP"/>
    <property type="match status" value="1"/>
</dbReference>
<dbReference type="CDD" id="cd13659">
    <property type="entry name" value="PBP2_PotF"/>
    <property type="match status" value="1"/>
</dbReference>
<reference evidence="7 8" key="1">
    <citation type="submission" date="2009-01" db="EMBL/GenBank/DDBJ databases">
        <authorList>
            <person name="Fulton L."/>
            <person name="Clifton S."/>
            <person name="Chinwalla A.T."/>
            <person name="Mitreva M."/>
            <person name="Sodergren E."/>
            <person name="Weinstock G."/>
            <person name="Clifton S."/>
            <person name="Dooling D.J."/>
            <person name="Fulton B."/>
            <person name="Minx P."/>
            <person name="Pepin K.H."/>
            <person name="Johnson M."/>
            <person name="Bhonagiri V."/>
            <person name="Nash W.E."/>
            <person name="Mardis E.R."/>
            <person name="Wilson R.K."/>
        </authorList>
    </citation>
    <scope>NUCLEOTIDE SEQUENCE [LARGE SCALE GENOMIC DNA]</scope>
    <source>
        <strain evidence="7 8">NRL30031/H210</strain>
    </source>
</reference>
<dbReference type="InterPro" id="IPR006059">
    <property type="entry name" value="SBP"/>
</dbReference>
<dbReference type="eggNOG" id="COG0687">
    <property type="taxonomic scope" value="Bacteria"/>
</dbReference>
<dbReference type="Gene3D" id="3.40.190.10">
    <property type="entry name" value="Periplasmic binding protein-like II"/>
    <property type="match status" value="2"/>
</dbReference>
<proteinExistence type="inferred from homology"/>
<keyword evidence="4 5" id="KW-0574">Periplasm</keyword>
<dbReference type="SUPFAM" id="SSF53850">
    <property type="entry name" value="Periplasmic binding protein-like II"/>
    <property type="match status" value="1"/>
</dbReference>
<feature type="binding site" evidence="6">
    <location>
        <position position="58"/>
    </location>
    <ligand>
        <name>spermidine</name>
        <dbReference type="ChEBI" id="CHEBI:57834"/>
    </ligand>
</feature>
<dbReference type="GO" id="GO:0042597">
    <property type="term" value="C:periplasmic space"/>
    <property type="evidence" value="ECO:0007669"/>
    <property type="project" value="UniProtKB-SubCell"/>
</dbReference>
<dbReference type="InterPro" id="IPR001188">
    <property type="entry name" value="Sperm_putr-bd"/>
</dbReference>
<gene>
    <name evidence="7" type="ORF">NEIFLAOT_00694</name>
</gene>
<name>C0EL89_NEIFL</name>
<keyword evidence="8" id="KW-1185">Reference proteome</keyword>
<keyword evidence="3" id="KW-0732">Signal</keyword>
<evidence type="ECO:0000256" key="1">
    <source>
        <dbReference type="ARBA" id="ARBA00004418"/>
    </source>
</evidence>
<keyword evidence="2 5" id="KW-0813">Transport</keyword>
<dbReference type="Pfam" id="PF13416">
    <property type="entry name" value="SBP_bac_8"/>
    <property type="match status" value="1"/>
</dbReference>